<accession>A0A3Q9F7P0</accession>
<dbReference type="Gene3D" id="3.40.50.300">
    <property type="entry name" value="P-loop containing nucleotide triphosphate hydrolases"/>
    <property type="match status" value="1"/>
</dbReference>
<evidence type="ECO:0000313" key="1">
    <source>
        <dbReference type="EMBL" id="AZQ51176.1"/>
    </source>
</evidence>
<evidence type="ECO:0000313" key="2">
    <source>
        <dbReference type="Proteomes" id="UP000277191"/>
    </source>
</evidence>
<sequence>MVVATGGAVLNPRTRARLSERGSVIYLYADPDVMWRRTRDDARCRPLLQVGAPRQTLAALYRTRDPLYRECAHAWVDTSAYDVARATAEVLTLLFARMNAPA</sequence>
<dbReference type="Pfam" id="PF01202">
    <property type="entry name" value="SKI"/>
    <property type="match status" value="1"/>
</dbReference>
<dbReference type="InterPro" id="IPR027417">
    <property type="entry name" value="P-loop_NTPase"/>
</dbReference>
<dbReference type="SUPFAM" id="SSF52540">
    <property type="entry name" value="P-loop containing nucleoside triphosphate hydrolases"/>
    <property type="match status" value="1"/>
</dbReference>
<dbReference type="InterPro" id="IPR031322">
    <property type="entry name" value="Shikimate/glucono_kinase"/>
</dbReference>
<gene>
    <name evidence="1" type="ORF">D5R55_09260</name>
</gene>
<organism evidence="1 2">
    <name type="scientific">Burkholderia cenocepacia</name>
    <dbReference type="NCBI Taxonomy" id="95486"/>
    <lineage>
        <taxon>Bacteria</taxon>
        <taxon>Pseudomonadati</taxon>
        <taxon>Pseudomonadota</taxon>
        <taxon>Betaproteobacteria</taxon>
        <taxon>Burkholderiales</taxon>
        <taxon>Burkholderiaceae</taxon>
        <taxon>Burkholderia</taxon>
        <taxon>Burkholderia cepacia complex</taxon>
    </lineage>
</organism>
<proteinExistence type="predicted"/>
<dbReference type="RefSeq" id="WP_126361574.1">
    <property type="nucleotide sequence ID" value="NZ_CP034545.1"/>
</dbReference>
<dbReference type="AlphaFoldDB" id="A0A3Q9F7P0"/>
<evidence type="ECO:0008006" key="3">
    <source>
        <dbReference type="Google" id="ProtNLM"/>
    </source>
</evidence>
<dbReference type="Proteomes" id="UP000277191">
    <property type="component" value="Chromosome 1"/>
</dbReference>
<protein>
    <recommendedName>
        <fullName evidence="3">Shikimate kinase</fullName>
    </recommendedName>
</protein>
<name>A0A3Q9F7P0_9BURK</name>
<dbReference type="EMBL" id="CP034545">
    <property type="protein sequence ID" value="AZQ51176.1"/>
    <property type="molecule type" value="Genomic_DNA"/>
</dbReference>
<reference evidence="1 2" key="1">
    <citation type="submission" date="2018-12" db="EMBL/GenBank/DDBJ databases">
        <title>Cadmium resistance mechanism in endophytic bacteria Burkholderia cenocepacia YG-3.</title>
        <authorList>
            <person name="Zhang X."/>
            <person name="Wang X."/>
            <person name="Zhu Y."/>
        </authorList>
    </citation>
    <scope>NUCLEOTIDE SEQUENCE [LARGE SCALE GENOMIC DNA]</scope>
    <source>
        <strain evidence="1 2">YG-3</strain>
    </source>
</reference>